<dbReference type="InParanoid" id="A0A1V9XM25"/>
<dbReference type="GO" id="GO:0005694">
    <property type="term" value="C:chromosome"/>
    <property type="evidence" value="ECO:0007669"/>
    <property type="project" value="UniProtKB-SubCell"/>
</dbReference>
<evidence type="ECO:0000313" key="20">
    <source>
        <dbReference type="Proteomes" id="UP000192247"/>
    </source>
</evidence>
<feature type="region of interest" description="Disordered" evidence="17">
    <location>
        <begin position="414"/>
        <end position="508"/>
    </location>
</feature>
<dbReference type="GO" id="GO:0006281">
    <property type="term" value="P:DNA repair"/>
    <property type="evidence" value="ECO:0007669"/>
    <property type="project" value="UniProtKB-KW"/>
</dbReference>
<evidence type="ECO:0000256" key="2">
    <source>
        <dbReference type="ARBA" id="ARBA00004286"/>
    </source>
</evidence>
<keyword evidence="10" id="KW-0862">Zinc</keyword>
<keyword evidence="11" id="KW-0482">Metalloprotease</keyword>
<organism evidence="19 20">
    <name type="scientific">Tropilaelaps mercedesae</name>
    <dbReference type="NCBI Taxonomy" id="418985"/>
    <lineage>
        <taxon>Eukaryota</taxon>
        <taxon>Metazoa</taxon>
        <taxon>Ecdysozoa</taxon>
        <taxon>Arthropoda</taxon>
        <taxon>Chelicerata</taxon>
        <taxon>Arachnida</taxon>
        <taxon>Acari</taxon>
        <taxon>Parasitiformes</taxon>
        <taxon>Mesostigmata</taxon>
        <taxon>Gamasina</taxon>
        <taxon>Dermanyssoidea</taxon>
        <taxon>Laelapidae</taxon>
        <taxon>Tropilaelaps</taxon>
    </lineage>
</organism>
<evidence type="ECO:0000256" key="10">
    <source>
        <dbReference type="ARBA" id="ARBA00022833"/>
    </source>
</evidence>
<name>A0A1V9XM25_9ACAR</name>
<comment type="similarity">
    <text evidence="3">Belongs to the Spartan family.</text>
</comment>
<dbReference type="GO" id="GO:0005634">
    <property type="term" value="C:nucleus"/>
    <property type="evidence" value="ECO:0007669"/>
    <property type="project" value="UniProtKB-SubCell"/>
</dbReference>
<dbReference type="FunCoup" id="A0A1V9XM25">
    <property type="interactions" value="518"/>
</dbReference>
<dbReference type="SMART" id="SM00734">
    <property type="entry name" value="ZnF_Rad18"/>
    <property type="match status" value="1"/>
</dbReference>
<keyword evidence="6" id="KW-0479">Metal-binding</keyword>
<dbReference type="EMBL" id="MNPL01007775">
    <property type="protein sequence ID" value="OQR74559.1"/>
    <property type="molecule type" value="Genomic_DNA"/>
</dbReference>
<keyword evidence="16" id="KW-0175">Coiled coil</keyword>
<evidence type="ECO:0000256" key="8">
    <source>
        <dbReference type="ARBA" id="ARBA00022771"/>
    </source>
</evidence>
<feature type="compositionally biased region" description="Polar residues" evidence="17">
    <location>
        <begin position="323"/>
        <end position="332"/>
    </location>
</feature>
<dbReference type="Pfam" id="PF22934">
    <property type="entry name" value="SPRTN_ZBD"/>
    <property type="match status" value="1"/>
</dbReference>
<comment type="caution">
    <text evidence="19">The sequence shown here is derived from an EMBL/GenBank/DDBJ whole genome shotgun (WGS) entry which is preliminary data.</text>
</comment>
<accession>A0A1V9XM25</accession>
<evidence type="ECO:0000256" key="17">
    <source>
        <dbReference type="SAM" id="MobiDB-lite"/>
    </source>
</evidence>
<evidence type="ECO:0000256" key="15">
    <source>
        <dbReference type="PROSITE-ProRule" id="PRU01256"/>
    </source>
</evidence>
<dbReference type="GO" id="GO:0008270">
    <property type="term" value="F:zinc ion binding"/>
    <property type="evidence" value="ECO:0007669"/>
    <property type="project" value="UniProtKB-KW"/>
</dbReference>
<sequence length="535" mass="59629">MDDQEAKDRQLAEALQREEYDGANGREEVPSRRFETSIYDLEEDRKLAERLQQEEENEYLALKNEKPQGPRNPEVGAKFRSLLQKHHGLSVVDPSWETIDPTPDIFAMFQAFDDMFFQSALRFCTVSWSPRMTSCAGLCCFQGNSCSIRLSKPLLTLRPRADLVETLLHEMIHAYVFIIGKSRSEGRDGHGPEFHKHMRRINAEARCNITVYHTFHDEVRFYKVHHWRCDGPCRNRHPFYGWVKRSRNCAPSKNDRWWADHQRSCGGTFIKVSEPEKKERDKTQSRKRTRPSNVGPDDRMGPLSKLFKKMTATQGSAGGQGTPSKPTPTQRNSPGGSSSIAGFSGFASGSHSSPVSSISRPVTSTVPARFVPFQGIGHKLGAETSSTTGLIRPGLPKISSVASPVGNRLRQTTLDGVTARRSTSSRSTEKAKKPSPADILRGRRLIEEVFSSDDEPADNANGDRSIGKPEAQRHSEPVETLRSGASQAESSREASRPSDATRAMDDDSVVVKCPVCSNSVPERNINPHLDRCLGL</sequence>
<dbReference type="Proteomes" id="UP000192247">
    <property type="component" value="Unassembled WGS sequence"/>
</dbReference>
<feature type="compositionally biased region" description="Low complexity" evidence="17">
    <location>
        <begin position="333"/>
        <end position="359"/>
    </location>
</feature>
<gene>
    <name evidence="19" type="ORF">BIW11_00945</name>
</gene>
<dbReference type="AlphaFoldDB" id="A0A1V9XM25"/>
<evidence type="ECO:0000256" key="4">
    <source>
        <dbReference type="ARBA" id="ARBA00022454"/>
    </source>
</evidence>
<evidence type="ECO:0000256" key="11">
    <source>
        <dbReference type="ARBA" id="ARBA00023049"/>
    </source>
</evidence>
<dbReference type="GO" id="GO:0031593">
    <property type="term" value="F:polyubiquitin modification-dependent protein binding"/>
    <property type="evidence" value="ECO:0007669"/>
    <property type="project" value="TreeGrafter"/>
</dbReference>
<dbReference type="Pfam" id="PF10263">
    <property type="entry name" value="SprT-like"/>
    <property type="match status" value="1"/>
</dbReference>
<keyword evidence="8 15" id="KW-0863">Zinc-finger</keyword>
<comment type="subcellular location">
    <subcellularLocation>
        <location evidence="2">Chromosome</location>
    </subcellularLocation>
    <subcellularLocation>
        <location evidence="1">Nucleus</location>
    </subcellularLocation>
</comment>
<dbReference type="STRING" id="418985.A0A1V9XM25"/>
<evidence type="ECO:0000256" key="5">
    <source>
        <dbReference type="ARBA" id="ARBA00022670"/>
    </source>
</evidence>
<feature type="compositionally biased region" description="Basic and acidic residues" evidence="17">
    <location>
        <begin position="465"/>
        <end position="479"/>
    </location>
</feature>
<dbReference type="InterPro" id="IPR006640">
    <property type="entry name" value="SprT-like_domain"/>
</dbReference>
<evidence type="ECO:0000256" key="3">
    <source>
        <dbReference type="ARBA" id="ARBA00010724"/>
    </source>
</evidence>
<dbReference type="GO" id="GO:0003697">
    <property type="term" value="F:single-stranded DNA binding"/>
    <property type="evidence" value="ECO:0007669"/>
    <property type="project" value="InterPro"/>
</dbReference>
<dbReference type="PROSITE" id="PS51908">
    <property type="entry name" value="ZF_UBZ4"/>
    <property type="match status" value="1"/>
</dbReference>
<dbReference type="GO" id="GO:0006508">
    <property type="term" value="P:proteolysis"/>
    <property type="evidence" value="ECO:0007669"/>
    <property type="project" value="UniProtKB-KW"/>
</dbReference>
<keyword evidence="7 15" id="KW-0227">DNA damage</keyword>
<dbReference type="InterPro" id="IPR055220">
    <property type="entry name" value="SPRTN_ZBD"/>
</dbReference>
<keyword evidence="13" id="KW-0539">Nucleus</keyword>
<feature type="region of interest" description="Disordered" evidence="17">
    <location>
        <begin position="269"/>
        <end position="360"/>
    </location>
</feature>
<reference evidence="19 20" key="1">
    <citation type="journal article" date="2017" name="Gigascience">
        <title>Draft genome of the honey bee ectoparasitic mite, Tropilaelaps mercedesae, is shaped by the parasitic life history.</title>
        <authorList>
            <person name="Dong X."/>
            <person name="Armstrong S.D."/>
            <person name="Xia D."/>
            <person name="Makepeace B.L."/>
            <person name="Darby A.C."/>
            <person name="Kadowaki T."/>
        </authorList>
    </citation>
    <scope>NUCLEOTIDE SEQUENCE [LARGE SCALE GENOMIC DNA]</scope>
    <source>
        <strain evidence="19">Wuxi-XJTLU</strain>
    </source>
</reference>
<keyword evidence="4" id="KW-0158">Chromosome</keyword>
<evidence type="ECO:0000313" key="19">
    <source>
        <dbReference type="EMBL" id="OQR74559.1"/>
    </source>
</evidence>
<dbReference type="SMART" id="SM00731">
    <property type="entry name" value="SprT"/>
    <property type="match status" value="1"/>
</dbReference>
<dbReference type="InterPro" id="IPR044245">
    <property type="entry name" value="Spartan"/>
</dbReference>
<keyword evidence="20" id="KW-1185">Reference proteome</keyword>
<evidence type="ECO:0000256" key="9">
    <source>
        <dbReference type="ARBA" id="ARBA00022801"/>
    </source>
</evidence>
<evidence type="ECO:0000256" key="12">
    <source>
        <dbReference type="ARBA" id="ARBA00023204"/>
    </source>
</evidence>
<evidence type="ECO:0000256" key="6">
    <source>
        <dbReference type="ARBA" id="ARBA00022723"/>
    </source>
</evidence>
<feature type="region of interest" description="Disordered" evidence="17">
    <location>
        <begin position="1"/>
        <end position="35"/>
    </location>
</feature>
<evidence type="ECO:0000256" key="7">
    <source>
        <dbReference type="ARBA" id="ARBA00022763"/>
    </source>
</evidence>
<evidence type="ECO:0000256" key="16">
    <source>
        <dbReference type="SAM" id="Coils"/>
    </source>
</evidence>
<evidence type="ECO:0000259" key="18">
    <source>
        <dbReference type="PROSITE" id="PS51908"/>
    </source>
</evidence>
<evidence type="ECO:0000256" key="14">
    <source>
        <dbReference type="ARBA" id="ARBA00030396"/>
    </source>
</evidence>
<dbReference type="InterPro" id="IPR006642">
    <property type="entry name" value="Rad18_UBZ4"/>
</dbReference>
<feature type="coiled-coil region" evidence="16">
    <location>
        <begin position="38"/>
        <end position="65"/>
    </location>
</feature>
<keyword evidence="5" id="KW-0645">Protease</keyword>
<dbReference type="Gene3D" id="3.30.160.60">
    <property type="entry name" value="Classic Zinc Finger"/>
    <property type="match status" value="1"/>
</dbReference>
<keyword evidence="12 15" id="KW-0234">DNA repair</keyword>
<evidence type="ECO:0000256" key="13">
    <source>
        <dbReference type="ARBA" id="ARBA00023242"/>
    </source>
</evidence>
<feature type="compositionally biased region" description="Basic and acidic residues" evidence="17">
    <location>
        <begin position="273"/>
        <end position="284"/>
    </location>
</feature>
<dbReference type="OrthoDB" id="5236983at2759"/>
<keyword evidence="9" id="KW-0378">Hydrolase</keyword>
<protein>
    <recommendedName>
        <fullName evidence="14">Protein with SprT-like domain at the N terminus</fullName>
    </recommendedName>
</protein>
<dbReference type="PANTHER" id="PTHR21220:SF0">
    <property type="entry name" value="DNA-DEPENDENT METALLOPROTEASE SPRTN"/>
    <property type="match status" value="1"/>
</dbReference>
<feature type="domain" description="UBZ4-type" evidence="18">
    <location>
        <begin position="510"/>
        <end position="535"/>
    </location>
</feature>
<evidence type="ECO:0000256" key="1">
    <source>
        <dbReference type="ARBA" id="ARBA00004123"/>
    </source>
</evidence>
<dbReference type="PANTHER" id="PTHR21220">
    <property type="entry name" value="DNA-DEPENDENT METALLOPROTEASE SPRTN"/>
    <property type="match status" value="1"/>
</dbReference>
<dbReference type="GO" id="GO:0004222">
    <property type="term" value="F:metalloendopeptidase activity"/>
    <property type="evidence" value="ECO:0007669"/>
    <property type="project" value="InterPro"/>
</dbReference>
<proteinExistence type="inferred from homology"/>